<name>A0AAQ3RBX3_9PEZI</name>
<dbReference type="PANTHER" id="PTHR33797:SF2">
    <property type="entry name" value="ORGANIC HYDROPEROXIDE RESISTANCE PROTEIN-LIKE"/>
    <property type="match status" value="1"/>
</dbReference>
<keyword evidence="3" id="KW-1185">Reference proteome</keyword>
<dbReference type="InterPro" id="IPR003718">
    <property type="entry name" value="OsmC/Ohr_fam"/>
</dbReference>
<dbReference type="PANTHER" id="PTHR33797">
    <property type="entry name" value="ORGANIC HYDROPEROXIDE RESISTANCE PROTEIN-LIKE"/>
    <property type="match status" value="1"/>
</dbReference>
<evidence type="ECO:0000313" key="3">
    <source>
        <dbReference type="Proteomes" id="UP001303373"/>
    </source>
</evidence>
<protein>
    <recommendedName>
        <fullName evidence="4">Organic hydroperoxide resistance protein</fullName>
    </recommendedName>
</protein>
<dbReference type="Pfam" id="PF02566">
    <property type="entry name" value="OsmC"/>
    <property type="match status" value="1"/>
</dbReference>
<evidence type="ECO:0000256" key="1">
    <source>
        <dbReference type="ARBA" id="ARBA00007378"/>
    </source>
</evidence>
<dbReference type="Gene3D" id="3.30.300.20">
    <property type="match status" value="1"/>
</dbReference>
<dbReference type="InterPro" id="IPR036102">
    <property type="entry name" value="OsmC/Ohrsf"/>
</dbReference>
<dbReference type="Proteomes" id="UP001303373">
    <property type="component" value="Chromosome 9"/>
</dbReference>
<dbReference type="NCBIfam" id="TIGR03561">
    <property type="entry name" value="organ_hyd_perox"/>
    <property type="match status" value="1"/>
</dbReference>
<dbReference type="EMBL" id="CP138588">
    <property type="protein sequence ID" value="WPH03105.1"/>
    <property type="molecule type" value="Genomic_DNA"/>
</dbReference>
<comment type="similarity">
    <text evidence="1">Belongs to the OsmC/Ohr family.</text>
</comment>
<gene>
    <name evidence="2" type="ORF">R9X50_00598000</name>
</gene>
<dbReference type="SUPFAM" id="SSF82784">
    <property type="entry name" value="OsmC-like"/>
    <property type="match status" value="1"/>
</dbReference>
<accession>A0AAQ3RBX3</accession>
<dbReference type="InterPro" id="IPR019953">
    <property type="entry name" value="OHR"/>
</dbReference>
<dbReference type="AlphaFoldDB" id="A0AAQ3RBX3"/>
<proteinExistence type="inferred from homology"/>
<dbReference type="Gene3D" id="2.20.25.10">
    <property type="match status" value="1"/>
</dbReference>
<evidence type="ECO:0008006" key="4">
    <source>
        <dbReference type="Google" id="ProtNLM"/>
    </source>
</evidence>
<evidence type="ECO:0000313" key="2">
    <source>
        <dbReference type="EMBL" id="WPH03105.1"/>
    </source>
</evidence>
<dbReference type="InterPro" id="IPR015946">
    <property type="entry name" value="KH_dom-like_a/b"/>
</dbReference>
<sequence length="178" mass="18772">MASRTLQPLLRRAPRLISRPTTTPLNRYLNTASAPILYTAHASVTGARNGHVKGDEGLVVDLAMPAALGGSSDTGKTNPEELFAAGYGACFQSAMNASAASLGIKMPVKTEDSIVETRVHLVGDAKALDFSIRVDMEVQVRGMSKEDVEAVVAKAKAICPYSRATKGNVTTNVTITVL</sequence>
<reference evidence="2 3" key="1">
    <citation type="submission" date="2023-11" db="EMBL/GenBank/DDBJ databases">
        <title>An acidophilic fungus is an integral part of prey digestion in a carnivorous sundew plant.</title>
        <authorList>
            <person name="Tsai I.J."/>
        </authorList>
    </citation>
    <scope>NUCLEOTIDE SEQUENCE [LARGE SCALE GENOMIC DNA]</scope>
    <source>
        <strain evidence="2">169a</strain>
    </source>
</reference>
<dbReference type="GO" id="GO:0006979">
    <property type="term" value="P:response to oxidative stress"/>
    <property type="evidence" value="ECO:0007669"/>
    <property type="project" value="InterPro"/>
</dbReference>
<organism evidence="2 3">
    <name type="scientific">Acrodontium crateriforme</name>
    <dbReference type="NCBI Taxonomy" id="150365"/>
    <lineage>
        <taxon>Eukaryota</taxon>
        <taxon>Fungi</taxon>
        <taxon>Dikarya</taxon>
        <taxon>Ascomycota</taxon>
        <taxon>Pezizomycotina</taxon>
        <taxon>Dothideomycetes</taxon>
        <taxon>Dothideomycetidae</taxon>
        <taxon>Mycosphaerellales</taxon>
        <taxon>Teratosphaeriaceae</taxon>
        <taxon>Acrodontium</taxon>
    </lineage>
</organism>